<dbReference type="InterPro" id="IPR050125">
    <property type="entry name" value="GPCR_opsins"/>
</dbReference>
<evidence type="ECO:0000256" key="6">
    <source>
        <dbReference type="ARBA" id="ARBA00022925"/>
    </source>
</evidence>
<evidence type="ECO:0000256" key="16">
    <source>
        <dbReference type="ARBA" id="ARBA00058743"/>
    </source>
</evidence>
<reference evidence="21" key="1">
    <citation type="submission" date="2007-12" db="EMBL/GenBank/DDBJ databases">
        <authorList>
            <person name="Pohl N.B."/>
            <person name="Yee E."/>
            <person name="Mangus M.S."/>
            <person name="Briscoe A.D."/>
        </authorList>
    </citation>
    <scope>NUCLEOTIDE SEQUENCE</scope>
</reference>
<feature type="domain" description="G-protein coupled receptors family 1 profile" evidence="20">
    <location>
        <begin position="73"/>
        <end position="336"/>
    </location>
</feature>
<evidence type="ECO:0000256" key="1">
    <source>
        <dbReference type="ARBA" id="ARBA00004141"/>
    </source>
</evidence>
<dbReference type="PROSITE" id="PS50262">
    <property type="entry name" value="G_PROTEIN_RECEP_F1_2"/>
    <property type="match status" value="1"/>
</dbReference>
<sequence>MAARNYTEDIGPVAHPLKLVSQEVVEHMLGWNIPEEHQDLVHEHWRNFPAVSKYWHIGLALIYSLLMIASISGNGIVIWIFSTSKSLRSASNMFVINLAVFDLMMMLEMPMLVVNSYYQRLLGYRLGCDLYGVFGSLSGIGGSITNAIIAFDRYKTISSPLDGRLTRVQASLLILFTWMWALPFTLLPAFRVWGRFVPEGFLTTCSFDYITEDQDTRLFVMCIFIWSYVIPMLFICYFYSKLFGAVRLHERMLKEQAKKMNVKSLAANKEDAGKSIEIRIAKVAFTIFFLFVCSWTPYAFVAMTGAFGDRGLLTPVATMVPAVCAKVVSCIDPWVYAINHPRYRAELQKRVPWMGVREADPDTVSTSSGATAQTQNAAAEA</sequence>
<feature type="transmembrane region" description="Helical" evidence="19">
    <location>
        <begin position="218"/>
        <end position="239"/>
    </location>
</feature>
<evidence type="ECO:0000256" key="13">
    <source>
        <dbReference type="ARBA" id="ARBA00023180"/>
    </source>
</evidence>
<dbReference type="InterPro" id="IPR001760">
    <property type="entry name" value="Opsin"/>
</dbReference>
<evidence type="ECO:0000256" key="18">
    <source>
        <dbReference type="SAM" id="MobiDB-lite"/>
    </source>
</evidence>
<feature type="transmembrane region" description="Helical" evidence="19">
    <location>
        <begin position="94"/>
        <end position="118"/>
    </location>
</feature>
<dbReference type="GO" id="GO:0009881">
    <property type="term" value="F:photoreceptor activity"/>
    <property type="evidence" value="ECO:0007669"/>
    <property type="project" value="UniProtKB-KW"/>
</dbReference>
<dbReference type="GO" id="GO:0007601">
    <property type="term" value="P:visual perception"/>
    <property type="evidence" value="ECO:0007669"/>
    <property type="project" value="UniProtKB-KW"/>
</dbReference>
<evidence type="ECO:0000256" key="5">
    <source>
        <dbReference type="ARBA" id="ARBA00022692"/>
    </source>
</evidence>
<keyword evidence="9 17" id="KW-0297">G-protein coupled receptor</keyword>
<evidence type="ECO:0000256" key="12">
    <source>
        <dbReference type="ARBA" id="ARBA00023170"/>
    </source>
</evidence>
<keyword evidence="10 19" id="KW-0472">Membrane</keyword>
<organism evidence="21">
    <name type="scientific">Speyeria mormonia</name>
    <name type="common">Mormon fritillary butterfly</name>
    <dbReference type="NCBI Taxonomy" id="72263"/>
    <lineage>
        <taxon>Eukaryota</taxon>
        <taxon>Metazoa</taxon>
        <taxon>Ecdysozoa</taxon>
        <taxon>Arthropoda</taxon>
        <taxon>Hexapoda</taxon>
        <taxon>Insecta</taxon>
        <taxon>Pterygota</taxon>
        <taxon>Neoptera</taxon>
        <taxon>Endopterygota</taxon>
        <taxon>Lepidoptera</taxon>
        <taxon>Glossata</taxon>
        <taxon>Ditrysia</taxon>
        <taxon>Papilionoidea</taxon>
        <taxon>Nymphalidae</taxon>
        <taxon>Heliconiinae</taxon>
        <taxon>Argynnini</taxon>
        <taxon>Argynnis</taxon>
        <taxon>Speyeria</taxon>
    </lineage>
</organism>
<dbReference type="InterPro" id="IPR017452">
    <property type="entry name" value="GPCR_Rhodpsn_7TM"/>
</dbReference>
<accession>C4MEC5</accession>
<keyword evidence="12 17" id="KW-0675">Receptor</keyword>
<keyword evidence="8" id="KW-0157">Chromophore</keyword>
<keyword evidence="13" id="KW-0325">Glycoprotein</keyword>
<gene>
    <name evidence="21" type="primary">BRh</name>
</gene>
<feature type="transmembrane region" description="Helical" evidence="19">
    <location>
        <begin position="283"/>
        <end position="307"/>
    </location>
</feature>
<feature type="transmembrane region" description="Helical" evidence="19">
    <location>
        <begin position="54"/>
        <end position="82"/>
    </location>
</feature>
<reference evidence="21" key="2">
    <citation type="journal article" date="2009" name="BMC Evol. Biol.">
        <title>Impact of duplicate gene copies on phylogenetic analysis and divergence time estimates in butterflies.</title>
        <authorList>
            <person name="Pohl N."/>
            <person name="Sison-Mangus M.P."/>
            <person name="Yee E.N."/>
            <person name="Liswi S.W."/>
            <person name="Briscoe A.D."/>
        </authorList>
    </citation>
    <scope>NUCLEOTIDE SEQUENCE</scope>
</reference>
<keyword evidence="6" id="KW-0681">Retinal protein</keyword>
<dbReference type="SUPFAM" id="SSF81321">
    <property type="entry name" value="Family A G protein-coupled receptor-like"/>
    <property type="match status" value="1"/>
</dbReference>
<keyword evidence="14 17" id="KW-0807">Transducer</keyword>
<name>C4MEC5_SPEMR</name>
<keyword evidence="7 19" id="KW-1133">Transmembrane helix</keyword>
<evidence type="ECO:0000256" key="7">
    <source>
        <dbReference type="ARBA" id="ARBA00022989"/>
    </source>
</evidence>
<dbReference type="PROSITE" id="PS00237">
    <property type="entry name" value="G_PROTEIN_RECEP_F1_1"/>
    <property type="match status" value="1"/>
</dbReference>
<proteinExistence type="evidence at transcript level"/>
<dbReference type="GO" id="GO:0004930">
    <property type="term" value="F:G protein-coupled receptor activity"/>
    <property type="evidence" value="ECO:0007669"/>
    <property type="project" value="UniProtKB-KW"/>
</dbReference>
<feature type="region of interest" description="Disordered" evidence="18">
    <location>
        <begin position="359"/>
        <end position="381"/>
    </location>
</feature>
<evidence type="ECO:0000256" key="10">
    <source>
        <dbReference type="ARBA" id="ARBA00023136"/>
    </source>
</evidence>
<keyword evidence="15" id="KW-0844">Vision</keyword>
<keyword evidence="4" id="KW-0716">Sensory transduction</keyword>
<evidence type="ECO:0000256" key="9">
    <source>
        <dbReference type="ARBA" id="ARBA00023040"/>
    </source>
</evidence>
<comment type="function">
    <text evidence="16">Visual pigments are the light-absorbing molecules that mediate vision. They consist of an apoprotein, opsin, covalently linked to cis-retinal. May play a role in photoperiodic photoreception.</text>
</comment>
<evidence type="ECO:0000256" key="3">
    <source>
        <dbReference type="ARBA" id="ARBA00022543"/>
    </source>
</evidence>
<evidence type="ECO:0000256" key="4">
    <source>
        <dbReference type="ARBA" id="ARBA00022606"/>
    </source>
</evidence>
<dbReference type="AlphaFoldDB" id="C4MEC5"/>
<evidence type="ECO:0000256" key="11">
    <source>
        <dbReference type="ARBA" id="ARBA00023157"/>
    </source>
</evidence>
<keyword evidence="11" id="KW-1015">Disulfide bond</keyword>
<comment type="similarity">
    <text evidence="2 17">Belongs to the G-protein coupled receptor 1 family.</text>
</comment>
<dbReference type="PRINTS" id="PR00577">
    <property type="entry name" value="OPSINRH3RH4"/>
</dbReference>
<keyword evidence="3" id="KW-0600">Photoreceptor protein</keyword>
<evidence type="ECO:0000259" key="20">
    <source>
        <dbReference type="PROSITE" id="PS50262"/>
    </source>
</evidence>
<dbReference type="PANTHER" id="PTHR24240">
    <property type="entry name" value="OPSIN"/>
    <property type="match status" value="1"/>
</dbReference>
<dbReference type="FunFam" id="1.20.1070.10:FF:000044">
    <property type="entry name" value="Opsin, ultraviolet-sensitive"/>
    <property type="match status" value="1"/>
</dbReference>
<evidence type="ECO:0000313" key="21">
    <source>
        <dbReference type="EMBL" id="ABY84505.1"/>
    </source>
</evidence>
<evidence type="ECO:0000256" key="14">
    <source>
        <dbReference type="ARBA" id="ARBA00023224"/>
    </source>
</evidence>
<evidence type="ECO:0000256" key="8">
    <source>
        <dbReference type="ARBA" id="ARBA00022991"/>
    </source>
</evidence>
<feature type="transmembrane region" description="Helical" evidence="19">
    <location>
        <begin position="172"/>
        <end position="193"/>
    </location>
</feature>
<evidence type="ECO:0000256" key="19">
    <source>
        <dbReference type="SAM" id="Phobius"/>
    </source>
</evidence>
<dbReference type="GO" id="GO:0007602">
    <property type="term" value="P:phototransduction"/>
    <property type="evidence" value="ECO:0007669"/>
    <property type="project" value="UniProtKB-KW"/>
</dbReference>
<comment type="subcellular location">
    <subcellularLocation>
        <location evidence="1">Membrane</location>
        <topology evidence="1">Multi-pass membrane protein</topology>
    </subcellularLocation>
</comment>
<dbReference type="EMBL" id="EU358781">
    <property type="protein sequence ID" value="ABY84505.1"/>
    <property type="molecule type" value="mRNA"/>
</dbReference>
<feature type="compositionally biased region" description="Low complexity" evidence="18">
    <location>
        <begin position="365"/>
        <end position="381"/>
    </location>
</feature>
<dbReference type="Gene3D" id="1.20.1070.10">
    <property type="entry name" value="Rhodopsin 7-helix transmembrane proteins"/>
    <property type="match status" value="1"/>
</dbReference>
<dbReference type="Pfam" id="PF00001">
    <property type="entry name" value="7tm_1"/>
    <property type="match status" value="1"/>
</dbReference>
<evidence type="ECO:0000256" key="2">
    <source>
        <dbReference type="ARBA" id="ARBA00010663"/>
    </source>
</evidence>
<protein>
    <submittedName>
        <fullName evidence="21">Blue-sensitive rhodopsin</fullName>
    </submittedName>
</protein>
<dbReference type="PRINTS" id="PR00237">
    <property type="entry name" value="GPCRRHODOPSN"/>
</dbReference>
<keyword evidence="5 17" id="KW-0812">Transmembrane</keyword>
<feature type="transmembrane region" description="Helical" evidence="19">
    <location>
        <begin position="130"/>
        <end position="151"/>
    </location>
</feature>
<dbReference type="InterPro" id="IPR000276">
    <property type="entry name" value="GPCR_Rhodpsn"/>
</dbReference>
<dbReference type="CDD" id="cd15079">
    <property type="entry name" value="7tmA_photoreceptors_insect"/>
    <property type="match status" value="1"/>
</dbReference>
<dbReference type="GO" id="GO:0016020">
    <property type="term" value="C:membrane"/>
    <property type="evidence" value="ECO:0007669"/>
    <property type="project" value="UniProtKB-SubCell"/>
</dbReference>
<evidence type="ECO:0000256" key="15">
    <source>
        <dbReference type="ARBA" id="ARBA00023305"/>
    </source>
</evidence>
<evidence type="ECO:0000256" key="17">
    <source>
        <dbReference type="RuleBase" id="RU000688"/>
    </source>
</evidence>
<feature type="transmembrane region" description="Helical" evidence="19">
    <location>
        <begin position="319"/>
        <end position="339"/>
    </location>
</feature>